<evidence type="ECO:0000313" key="3">
    <source>
        <dbReference type="EMBL" id="MVU75924.1"/>
    </source>
</evidence>
<organism evidence="3 4">
    <name type="scientific">Nocardia terrae</name>
    <dbReference type="NCBI Taxonomy" id="2675851"/>
    <lineage>
        <taxon>Bacteria</taxon>
        <taxon>Bacillati</taxon>
        <taxon>Actinomycetota</taxon>
        <taxon>Actinomycetes</taxon>
        <taxon>Mycobacteriales</taxon>
        <taxon>Nocardiaceae</taxon>
        <taxon>Nocardia</taxon>
    </lineage>
</organism>
<evidence type="ECO:0000256" key="1">
    <source>
        <dbReference type="ARBA" id="ARBA00023002"/>
    </source>
</evidence>
<dbReference type="PANTHER" id="PTHR43364:SF4">
    <property type="entry name" value="NAD(P)-LINKED OXIDOREDUCTASE SUPERFAMILY PROTEIN"/>
    <property type="match status" value="1"/>
</dbReference>
<dbReference type="InterPro" id="IPR050523">
    <property type="entry name" value="AKR_Detox_Biosynth"/>
</dbReference>
<dbReference type="SUPFAM" id="SSF51430">
    <property type="entry name" value="NAD(P)-linked oxidoreductase"/>
    <property type="match status" value="1"/>
</dbReference>
<name>A0A7K1UNL4_9NOCA</name>
<feature type="domain" description="NADP-dependent oxidoreductase" evidence="2">
    <location>
        <begin position="15"/>
        <end position="287"/>
    </location>
</feature>
<dbReference type="PRINTS" id="PR00069">
    <property type="entry name" value="ALDKETRDTASE"/>
</dbReference>
<dbReference type="RefSeq" id="WP_157354697.1">
    <property type="nucleotide sequence ID" value="NZ_WRPP01000001.1"/>
</dbReference>
<comment type="caution">
    <text evidence="3">The sequence shown here is derived from an EMBL/GenBank/DDBJ whole genome shotgun (WGS) entry which is preliminary data.</text>
</comment>
<evidence type="ECO:0000313" key="4">
    <source>
        <dbReference type="Proteomes" id="UP000466794"/>
    </source>
</evidence>
<keyword evidence="4" id="KW-1185">Reference proteome</keyword>
<sequence length="293" mass="31356">MTTTLQLGGELEVGRIGYGTMRLAPQEPGFDAAIFHVWRAPADRKAAIAVLRRAVELGVNLIDTADAYALGETDELIADALAPYRDDIVIATKVGAVHPSPTEWLPLGHPAYLRQQAELCLRRLRVDRIDLLQLHRIDPDYPLEDQVGALAQLVTEGKVRHIGLSEVSVEQIRAAAAIVPIASVQNLYNLTHRTAEDVVEYTAAQGIAFLPWFPVAAGAHAAAGGVLADIAAELGATPVQVSLAWLLRRSPTMLPIPGTASLAHLEENIAAARIELSDSQFERLSAIAAGAGE</sequence>
<protein>
    <submittedName>
        <fullName evidence="3">Oxidoreductase</fullName>
    </submittedName>
</protein>
<dbReference type="InterPro" id="IPR023210">
    <property type="entry name" value="NADP_OxRdtase_dom"/>
</dbReference>
<evidence type="ECO:0000259" key="2">
    <source>
        <dbReference type="Pfam" id="PF00248"/>
    </source>
</evidence>
<dbReference type="Gene3D" id="3.20.20.100">
    <property type="entry name" value="NADP-dependent oxidoreductase domain"/>
    <property type="match status" value="1"/>
</dbReference>
<keyword evidence="1" id="KW-0560">Oxidoreductase</keyword>
<dbReference type="GO" id="GO:0016491">
    <property type="term" value="F:oxidoreductase activity"/>
    <property type="evidence" value="ECO:0007669"/>
    <property type="project" value="UniProtKB-KW"/>
</dbReference>
<reference evidence="3 4" key="1">
    <citation type="submission" date="2019-12" db="EMBL/GenBank/DDBJ databases">
        <title>Nocardia sp. nov. ET3-3 isolated from soil.</title>
        <authorList>
            <person name="Kanchanasin P."/>
            <person name="Tanasupawat S."/>
            <person name="Yuki M."/>
            <person name="Kudo T."/>
        </authorList>
    </citation>
    <scope>NUCLEOTIDE SEQUENCE [LARGE SCALE GENOMIC DNA]</scope>
    <source>
        <strain evidence="3 4">ET3-3</strain>
    </source>
</reference>
<dbReference type="PANTHER" id="PTHR43364">
    <property type="entry name" value="NADH-SPECIFIC METHYLGLYOXAL REDUCTASE-RELATED"/>
    <property type="match status" value="1"/>
</dbReference>
<dbReference type="InterPro" id="IPR036812">
    <property type="entry name" value="NAD(P)_OxRdtase_dom_sf"/>
</dbReference>
<dbReference type="AlphaFoldDB" id="A0A7K1UNL4"/>
<gene>
    <name evidence="3" type="ORF">GPX89_01540</name>
</gene>
<dbReference type="Pfam" id="PF00248">
    <property type="entry name" value="Aldo_ket_red"/>
    <property type="match status" value="1"/>
</dbReference>
<accession>A0A7K1UNL4</accession>
<proteinExistence type="predicted"/>
<dbReference type="InterPro" id="IPR020471">
    <property type="entry name" value="AKR"/>
</dbReference>
<dbReference type="EMBL" id="WRPP01000001">
    <property type="protein sequence ID" value="MVU75924.1"/>
    <property type="molecule type" value="Genomic_DNA"/>
</dbReference>
<dbReference type="Proteomes" id="UP000466794">
    <property type="component" value="Unassembled WGS sequence"/>
</dbReference>
<dbReference type="CDD" id="cd19088">
    <property type="entry name" value="AKR_AKR13B1"/>
    <property type="match status" value="1"/>
</dbReference>